<dbReference type="HOGENOM" id="CLU_067863_0_0_1"/>
<reference evidence="2 3" key="1">
    <citation type="submission" date="2013-03" db="EMBL/GenBank/DDBJ databases">
        <title>The Genome Sequence of Capronia epimyces CBS 606.96.</title>
        <authorList>
            <consortium name="The Broad Institute Genomics Platform"/>
            <person name="Cuomo C."/>
            <person name="de Hoog S."/>
            <person name="Gorbushina A."/>
            <person name="Walker B."/>
            <person name="Young S.K."/>
            <person name="Zeng Q."/>
            <person name="Gargeya S."/>
            <person name="Fitzgerald M."/>
            <person name="Haas B."/>
            <person name="Abouelleil A."/>
            <person name="Allen A.W."/>
            <person name="Alvarado L."/>
            <person name="Arachchi H.M."/>
            <person name="Berlin A.M."/>
            <person name="Chapman S.B."/>
            <person name="Gainer-Dewar J."/>
            <person name="Goldberg J."/>
            <person name="Griggs A."/>
            <person name="Gujja S."/>
            <person name="Hansen M."/>
            <person name="Howarth C."/>
            <person name="Imamovic A."/>
            <person name="Ireland A."/>
            <person name="Larimer J."/>
            <person name="McCowan C."/>
            <person name="Murphy C."/>
            <person name="Pearson M."/>
            <person name="Poon T.W."/>
            <person name="Priest M."/>
            <person name="Roberts A."/>
            <person name="Saif S."/>
            <person name="Shea T."/>
            <person name="Sisk P."/>
            <person name="Sykes S."/>
            <person name="Wortman J."/>
            <person name="Nusbaum C."/>
            <person name="Birren B."/>
        </authorList>
    </citation>
    <scope>NUCLEOTIDE SEQUENCE [LARGE SCALE GENOMIC DNA]</scope>
    <source>
        <strain evidence="2 3">CBS 606.96</strain>
    </source>
</reference>
<sequence length="253" mass="26278">MRHAIWLAALTTTLLAAPTQTKRDSTEWTPTLAGYFDVVYSYIEEAKAAGASPPSCDLSKAAMPVASTPLPTPDGLSLVHVAVGRGVQNYTCANATATPAAVGAVAKFYNASCVAADYPDLLGLIPTVALSYRVPSAADAPLEPSDLSLSSHHFFSNTSTPVFAFDVSTGPQLGRVSAEKVKDSAAPSNAPAGVNGQGNGAVPWLYLTSRPDTVGNIKAVYRLSTAGGSPPASCANQASAFSVDYSAIYWFWE</sequence>
<evidence type="ECO:0008006" key="4">
    <source>
        <dbReference type="Google" id="ProtNLM"/>
    </source>
</evidence>
<gene>
    <name evidence="2" type="ORF">A1O3_03145</name>
</gene>
<keyword evidence="1" id="KW-0732">Signal</keyword>
<keyword evidence="3" id="KW-1185">Reference proteome</keyword>
<dbReference type="Pfam" id="PF11937">
    <property type="entry name" value="DUF3455"/>
    <property type="match status" value="1"/>
</dbReference>
<feature type="chain" id="PRO_5004932884" description="Malate dehydrogenase" evidence="1">
    <location>
        <begin position="17"/>
        <end position="253"/>
    </location>
</feature>
<organism evidence="2 3">
    <name type="scientific">Capronia epimyces CBS 606.96</name>
    <dbReference type="NCBI Taxonomy" id="1182542"/>
    <lineage>
        <taxon>Eukaryota</taxon>
        <taxon>Fungi</taxon>
        <taxon>Dikarya</taxon>
        <taxon>Ascomycota</taxon>
        <taxon>Pezizomycotina</taxon>
        <taxon>Eurotiomycetes</taxon>
        <taxon>Chaetothyriomycetidae</taxon>
        <taxon>Chaetothyriales</taxon>
        <taxon>Herpotrichiellaceae</taxon>
        <taxon>Capronia</taxon>
    </lineage>
</organism>
<dbReference type="InterPro" id="IPR021706">
    <property type="entry name" value="DUF2990"/>
</dbReference>
<dbReference type="InterPro" id="IPR021851">
    <property type="entry name" value="DUF3455"/>
</dbReference>
<comment type="caution">
    <text evidence="2">The sequence shown here is derived from an EMBL/GenBank/DDBJ whole genome shotgun (WGS) entry which is preliminary data.</text>
</comment>
<dbReference type="PANTHER" id="PTHR35567">
    <property type="entry name" value="MALATE DEHYDROGENASE (AFU_ORTHOLOGUE AFUA_2G13800)"/>
    <property type="match status" value="1"/>
</dbReference>
<dbReference type="Pfam" id="PF11693">
    <property type="entry name" value="DUF2990"/>
    <property type="match status" value="1"/>
</dbReference>
<dbReference type="RefSeq" id="XP_007731473.1">
    <property type="nucleotide sequence ID" value="XM_007733283.1"/>
</dbReference>
<evidence type="ECO:0000313" key="3">
    <source>
        <dbReference type="Proteomes" id="UP000019478"/>
    </source>
</evidence>
<dbReference type="OrthoDB" id="1859733at2759"/>
<accession>W9YLE9</accession>
<evidence type="ECO:0000313" key="2">
    <source>
        <dbReference type="EMBL" id="EXJ90076.1"/>
    </source>
</evidence>
<dbReference type="PANTHER" id="PTHR35567:SF1">
    <property type="entry name" value="CONSERVED FUNGAL PROTEIN (AFU_ORTHOLOGUE AFUA_1G14230)"/>
    <property type="match status" value="1"/>
</dbReference>
<protein>
    <recommendedName>
        <fullName evidence="4">Malate dehydrogenase</fullName>
    </recommendedName>
</protein>
<dbReference type="GeneID" id="19167273"/>
<name>W9YLE9_9EURO</name>
<feature type="signal peptide" evidence="1">
    <location>
        <begin position="1"/>
        <end position="16"/>
    </location>
</feature>
<dbReference type="Proteomes" id="UP000019478">
    <property type="component" value="Unassembled WGS sequence"/>
</dbReference>
<dbReference type="EMBL" id="AMGY01000002">
    <property type="protein sequence ID" value="EXJ90076.1"/>
    <property type="molecule type" value="Genomic_DNA"/>
</dbReference>
<dbReference type="AlphaFoldDB" id="W9YLE9"/>
<dbReference type="eggNOG" id="ENOG502S85Z">
    <property type="taxonomic scope" value="Eukaryota"/>
</dbReference>
<proteinExistence type="predicted"/>
<evidence type="ECO:0000256" key="1">
    <source>
        <dbReference type="SAM" id="SignalP"/>
    </source>
</evidence>